<reference evidence="2" key="1">
    <citation type="journal article" date="2020" name="Stud. Mycol.">
        <title>101 Dothideomycetes genomes: a test case for predicting lifestyles and emergence of pathogens.</title>
        <authorList>
            <person name="Haridas S."/>
            <person name="Albert R."/>
            <person name="Binder M."/>
            <person name="Bloem J."/>
            <person name="Labutti K."/>
            <person name="Salamov A."/>
            <person name="Andreopoulos B."/>
            <person name="Baker S."/>
            <person name="Barry K."/>
            <person name="Bills G."/>
            <person name="Bluhm B."/>
            <person name="Cannon C."/>
            <person name="Castanera R."/>
            <person name="Culley D."/>
            <person name="Daum C."/>
            <person name="Ezra D."/>
            <person name="Gonzalez J."/>
            <person name="Henrissat B."/>
            <person name="Kuo A."/>
            <person name="Liang C."/>
            <person name="Lipzen A."/>
            <person name="Lutzoni F."/>
            <person name="Magnuson J."/>
            <person name="Mondo S."/>
            <person name="Nolan M."/>
            <person name="Ohm R."/>
            <person name="Pangilinan J."/>
            <person name="Park H.-J."/>
            <person name="Ramirez L."/>
            <person name="Alfaro M."/>
            <person name="Sun H."/>
            <person name="Tritt A."/>
            <person name="Yoshinaga Y."/>
            <person name="Zwiers L.-H."/>
            <person name="Turgeon B."/>
            <person name="Goodwin S."/>
            <person name="Spatafora J."/>
            <person name="Crous P."/>
            <person name="Grigoriev I."/>
        </authorList>
    </citation>
    <scope>NUCLEOTIDE SEQUENCE</scope>
    <source>
        <strain evidence="2">CBS 123094</strain>
    </source>
</reference>
<protein>
    <submittedName>
        <fullName evidence="2">Uncharacterized protein</fullName>
    </submittedName>
</protein>
<evidence type="ECO:0000313" key="3">
    <source>
        <dbReference type="Proteomes" id="UP000799779"/>
    </source>
</evidence>
<name>A0A6A5WIA3_9PLEO</name>
<proteinExistence type="predicted"/>
<sequence length="415" mass="45801">AYSSRPHVRPVRRRLGTGHCSRRLACPNLTLNFACMSNVKTRGWRVLKFHAMADSALHPQTCRPHVQLWTSAATCRNEPWPRRWPWPKLTTPAAKLFLVGATWKHSCAVGPGGAKHARAPALILSESSHWPIDRCARAHQTSGARRADLSTDEPTGGANHVHKATRPPQAHDAPHGSSDGRDASRLLSDPSVLRDCCAARAGSPGHARSLIARWRGDRLGSRPWTRDRRRVRSTSCDRRESAMPSSRGARAHKRETQRVFPTGPLVLCCRHGCVEAPVFDLSEIYSSLQHARPFHHVKGLLVLVSGTLPVALWRLLGLFLSAKATVCVRTLRGVHRARISLATGCGPSFSQNTEQGSHGRPSRIPTIRLRDYPSALLEDCPLRLAAHAALRRNLQQITLCDVTGRRVHCARAPGF</sequence>
<feature type="region of interest" description="Disordered" evidence="1">
    <location>
        <begin position="138"/>
        <end position="185"/>
    </location>
</feature>
<evidence type="ECO:0000256" key="1">
    <source>
        <dbReference type="SAM" id="MobiDB-lite"/>
    </source>
</evidence>
<dbReference type="AlphaFoldDB" id="A0A6A5WIA3"/>
<organism evidence="2 3">
    <name type="scientific">Amniculicola lignicola CBS 123094</name>
    <dbReference type="NCBI Taxonomy" id="1392246"/>
    <lineage>
        <taxon>Eukaryota</taxon>
        <taxon>Fungi</taxon>
        <taxon>Dikarya</taxon>
        <taxon>Ascomycota</taxon>
        <taxon>Pezizomycotina</taxon>
        <taxon>Dothideomycetes</taxon>
        <taxon>Pleosporomycetidae</taxon>
        <taxon>Pleosporales</taxon>
        <taxon>Amniculicolaceae</taxon>
        <taxon>Amniculicola</taxon>
    </lineage>
</organism>
<evidence type="ECO:0000313" key="2">
    <source>
        <dbReference type="EMBL" id="KAF1997396.1"/>
    </source>
</evidence>
<feature type="non-terminal residue" evidence="2">
    <location>
        <position position="1"/>
    </location>
</feature>
<feature type="region of interest" description="Disordered" evidence="1">
    <location>
        <begin position="225"/>
        <end position="254"/>
    </location>
</feature>
<gene>
    <name evidence="2" type="ORF">P154DRAFT_605831</name>
</gene>
<dbReference type="Proteomes" id="UP000799779">
    <property type="component" value="Unassembled WGS sequence"/>
</dbReference>
<accession>A0A6A5WIA3</accession>
<keyword evidence="3" id="KW-1185">Reference proteome</keyword>
<dbReference type="EMBL" id="ML977614">
    <property type="protein sequence ID" value="KAF1997396.1"/>
    <property type="molecule type" value="Genomic_DNA"/>
</dbReference>
<feature type="compositionally biased region" description="Basic and acidic residues" evidence="1">
    <location>
        <begin position="172"/>
        <end position="184"/>
    </location>
</feature>